<name>A0A3Q0J979_DIACI</name>
<dbReference type="PANTHER" id="PTHR23310:SF77">
    <property type="entry name" value="LD25952P"/>
    <property type="match status" value="1"/>
</dbReference>
<dbReference type="GO" id="GO:0000062">
    <property type="term" value="F:fatty-acyl-CoA binding"/>
    <property type="evidence" value="ECO:0007669"/>
    <property type="project" value="InterPro"/>
</dbReference>
<gene>
    <name evidence="5" type="primary">LOC103514860</name>
</gene>
<keyword evidence="2" id="KW-0472">Membrane</keyword>
<evidence type="ECO:0000256" key="2">
    <source>
        <dbReference type="SAM" id="Phobius"/>
    </source>
</evidence>
<sequence length="343" mass="38465">MKMKERERKFYAAVSIIQNLPKSGPIQTPLNTMLQFYALYKQATEGPNNQPKPAFWDIVRKTKWDAWTKLGDMSKEAAMQRYIDEFINIVDSTLGSDVEDMVKSLGTLYEAVNNEDIDLLLGPTMDKLFARTGSKKLAQLKDKVLKSRDIDDLSRTDTSIHDLSRTENKLSEYYAAAPANGDIMREDLTHAYQLRNADKGMNGGLRGMDEHGGITTWSQCVQNADSNHKSSTETPKHTCIKPTKELASASPPVSAQSKLQHQFESAAIDRAHDLGAVSEAVVNIEQELCNVADKLNSIAKLYKRSQCCSGISIPTLGLILAWPVLTQFVFMWYASRRQIQQTR</sequence>
<dbReference type="Pfam" id="PF00887">
    <property type="entry name" value="ACBP"/>
    <property type="match status" value="1"/>
</dbReference>
<dbReference type="GO" id="GO:0019915">
    <property type="term" value="P:lipid storage"/>
    <property type="evidence" value="ECO:0007669"/>
    <property type="project" value="UniProtKB-ARBA"/>
</dbReference>
<dbReference type="Gene3D" id="1.20.80.10">
    <property type="match status" value="1"/>
</dbReference>
<proteinExistence type="predicted"/>
<keyword evidence="1" id="KW-0446">Lipid-binding</keyword>
<dbReference type="InterPro" id="IPR000582">
    <property type="entry name" value="Acyl-CoA-binding_protein"/>
</dbReference>
<dbReference type="AlphaFoldDB" id="A0A3Q0J979"/>
<dbReference type="InterPro" id="IPR035984">
    <property type="entry name" value="Acyl-CoA-binding_sf"/>
</dbReference>
<evidence type="ECO:0000313" key="5">
    <source>
        <dbReference type="RefSeq" id="XP_026683513.1"/>
    </source>
</evidence>
<dbReference type="KEGG" id="dci:103514860"/>
<dbReference type="InterPro" id="IPR014352">
    <property type="entry name" value="FERM/acyl-CoA-bd_prot_sf"/>
</dbReference>
<organism evidence="4 5">
    <name type="scientific">Diaphorina citri</name>
    <name type="common">Asian citrus psyllid</name>
    <dbReference type="NCBI Taxonomy" id="121845"/>
    <lineage>
        <taxon>Eukaryota</taxon>
        <taxon>Metazoa</taxon>
        <taxon>Ecdysozoa</taxon>
        <taxon>Arthropoda</taxon>
        <taxon>Hexapoda</taxon>
        <taxon>Insecta</taxon>
        <taxon>Pterygota</taxon>
        <taxon>Neoptera</taxon>
        <taxon>Paraneoptera</taxon>
        <taxon>Hemiptera</taxon>
        <taxon>Sternorrhyncha</taxon>
        <taxon>Psylloidea</taxon>
        <taxon>Psyllidae</taxon>
        <taxon>Diaphorininae</taxon>
        <taxon>Diaphorina</taxon>
    </lineage>
</organism>
<feature type="transmembrane region" description="Helical" evidence="2">
    <location>
        <begin position="311"/>
        <end position="334"/>
    </location>
</feature>
<dbReference type="FunFam" id="1.20.80.10:FF:000010">
    <property type="entry name" value="Acyl-CoA-binding domain-containing protein 5"/>
    <property type="match status" value="1"/>
</dbReference>
<dbReference type="STRING" id="121845.A0A3Q0J979"/>
<dbReference type="GO" id="GO:0006631">
    <property type="term" value="P:fatty acid metabolic process"/>
    <property type="evidence" value="ECO:0007669"/>
    <property type="project" value="TreeGrafter"/>
</dbReference>
<keyword evidence="2" id="KW-1133">Transmembrane helix</keyword>
<accession>A0A3Q0J979</accession>
<reference evidence="5" key="1">
    <citation type="submission" date="2025-08" db="UniProtKB">
        <authorList>
            <consortium name="RefSeq"/>
        </authorList>
    </citation>
    <scope>IDENTIFICATION</scope>
</reference>
<dbReference type="GO" id="GO:0005737">
    <property type="term" value="C:cytoplasm"/>
    <property type="evidence" value="ECO:0007669"/>
    <property type="project" value="TreeGrafter"/>
</dbReference>
<dbReference type="PRINTS" id="PR00689">
    <property type="entry name" value="ACOABINDINGP"/>
</dbReference>
<dbReference type="GeneID" id="103514860"/>
<feature type="domain" description="ACB" evidence="3">
    <location>
        <begin position="6"/>
        <end position="95"/>
    </location>
</feature>
<keyword evidence="4" id="KW-1185">Reference proteome</keyword>
<dbReference type="PaxDb" id="121845-A0A3Q0J979"/>
<protein>
    <submittedName>
        <fullName evidence="5">Acyl-CoA-binding domain-containing protein 5-like</fullName>
    </submittedName>
</protein>
<keyword evidence="2" id="KW-0812">Transmembrane</keyword>
<evidence type="ECO:0000256" key="1">
    <source>
        <dbReference type="ARBA" id="ARBA00023121"/>
    </source>
</evidence>
<evidence type="ECO:0000259" key="3">
    <source>
        <dbReference type="PROSITE" id="PS51228"/>
    </source>
</evidence>
<dbReference type="PROSITE" id="PS51228">
    <property type="entry name" value="ACB_2"/>
    <property type="match status" value="1"/>
</dbReference>
<dbReference type="RefSeq" id="XP_026683513.1">
    <property type="nucleotide sequence ID" value="XM_026827712.1"/>
</dbReference>
<dbReference type="Proteomes" id="UP000079169">
    <property type="component" value="Unplaced"/>
</dbReference>
<dbReference type="PANTHER" id="PTHR23310">
    <property type="entry name" value="ACYL-COA-BINDING PROTEIN, ACBP"/>
    <property type="match status" value="1"/>
</dbReference>
<dbReference type="SUPFAM" id="SSF47027">
    <property type="entry name" value="Acyl-CoA binding protein"/>
    <property type="match status" value="1"/>
</dbReference>
<evidence type="ECO:0000313" key="4">
    <source>
        <dbReference type="Proteomes" id="UP000079169"/>
    </source>
</evidence>